<feature type="domain" description="Glycosyltransferase RgtA/B/C/D-like" evidence="9">
    <location>
        <begin position="85"/>
        <end position="232"/>
    </location>
</feature>
<feature type="transmembrane region" description="Helical" evidence="8">
    <location>
        <begin position="303"/>
        <end position="320"/>
    </location>
</feature>
<comment type="subcellular location">
    <subcellularLocation>
        <location evidence="1">Cell membrane</location>
        <topology evidence="1">Multi-pass membrane protein</topology>
    </subcellularLocation>
</comment>
<dbReference type="PANTHER" id="PTHR33908">
    <property type="entry name" value="MANNOSYLTRANSFERASE YKCB-RELATED"/>
    <property type="match status" value="1"/>
</dbReference>
<feature type="transmembrane region" description="Helical" evidence="8">
    <location>
        <begin position="326"/>
        <end position="346"/>
    </location>
</feature>
<keyword evidence="11" id="KW-1185">Reference proteome</keyword>
<keyword evidence="4" id="KW-0808">Transferase</keyword>
<evidence type="ECO:0000256" key="8">
    <source>
        <dbReference type="SAM" id="Phobius"/>
    </source>
</evidence>
<dbReference type="Proteomes" id="UP001499882">
    <property type="component" value="Unassembled WGS sequence"/>
</dbReference>
<gene>
    <name evidence="10" type="ORF">GCM10023350_06150</name>
</gene>
<evidence type="ECO:0000259" key="9">
    <source>
        <dbReference type="Pfam" id="PF13231"/>
    </source>
</evidence>
<keyword evidence="5 8" id="KW-0812">Transmembrane</keyword>
<evidence type="ECO:0000256" key="4">
    <source>
        <dbReference type="ARBA" id="ARBA00022679"/>
    </source>
</evidence>
<evidence type="ECO:0000313" key="11">
    <source>
        <dbReference type="Proteomes" id="UP001499882"/>
    </source>
</evidence>
<feature type="transmembrane region" description="Helical" evidence="8">
    <location>
        <begin position="270"/>
        <end position="291"/>
    </location>
</feature>
<dbReference type="InterPro" id="IPR038731">
    <property type="entry name" value="RgtA/B/C-like"/>
</dbReference>
<comment type="caution">
    <text evidence="10">The sequence shown here is derived from an EMBL/GenBank/DDBJ whole genome shotgun (WGS) entry which is preliminary data.</text>
</comment>
<feature type="transmembrane region" description="Helical" evidence="8">
    <location>
        <begin position="214"/>
        <end position="234"/>
    </location>
</feature>
<keyword evidence="3" id="KW-0328">Glycosyltransferase</keyword>
<evidence type="ECO:0000256" key="2">
    <source>
        <dbReference type="ARBA" id="ARBA00022475"/>
    </source>
</evidence>
<accession>A0ABP8YDX0</accession>
<keyword evidence="6 8" id="KW-1133">Transmembrane helix</keyword>
<feature type="transmembrane region" description="Helical" evidence="8">
    <location>
        <begin position="170"/>
        <end position="202"/>
    </location>
</feature>
<dbReference type="InterPro" id="IPR050297">
    <property type="entry name" value="LipidA_mod_glycosyltrf_83"/>
</dbReference>
<evidence type="ECO:0000256" key="1">
    <source>
        <dbReference type="ARBA" id="ARBA00004651"/>
    </source>
</evidence>
<keyword evidence="7 8" id="KW-0472">Membrane</keyword>
<proteinExistence type="predicted"/>
<evidence type="ECO:0000313" key="10">
    <source>
        <dbReference type="EMBL" id="GAA4726194.1"/>
    </source>
</evidence>
<dbReference type="RefSeq" id="WP_345525099.1">
    <property type="nucleotide sequence ID" value="NZ_BAABKN010000005.1"/>
</dbReference>
<feature type="transmembrane region" description="Helical" evidence="8">
    <location>
        <begin position="122"/>
        <end position="140"/>
    </location>
</feature>
<sequence>MTSLLTHPAASSVPSTHLRRSWAVPAIALAAALVWLPNLARPLSSDEGGFLLVASQWSPGTSLYGDYWVDRPPLLIGIFQLADLGGGLLALRIIGLLAVVASVLLAARIGRLAAPGVRRAPVLVAATAAVFMTTPLFGASEVDGELLAVPFVLASVLCTLQALQRPNRWWWAGAGVAAMAAVLVKQSMADGFVLAAVVVVWLSTHRRGRDAVDAIAYVGLGAVVCLGVVLVWAATHGTGPIGLWQAVITFRAQAAAVISGEANSATPGRALTLSTSFLASGAIVIVLLGLLPGLSRRAGGPDVRLLAAAVLGWEVVGIAFGGSYWLHYLLGLVPGLVLAASVVAGSSAARVRWAAASLVYATTAAVVATVGLVVHDTDVPSDVAVARYLADHKAAGDSGVVGFGNPAILEAAGLGSPYPQLWSLPVRVLDPGLAEFTHVIGGPDAPTWAVVNGASLATWGVDTSRAQAVFDREYHLDDVIGDYRVYHLR</sequence>
<organism evidence="10 11">
    <name type="scientific">Nocardioides endophyticus</name>
    <dbReference type="NCBI Taxonomy" id="1353775"/>
    <lineage>
        <taxon>Bacteria</taxon>
        <taxon>Bacillati</taxon>
        <taxon>Actinomycetota</taxon>
        <taxon>Actinomycetes</taxon>
        <taxon>Propionibacteriales</taxon>
        <taxon>Nocardioidaceae</taxon>
        <taxon>Nocardioides</taxon>
    </lineage>
</organism>
<dbReference type="Pfam" id="PF13231">
    <property type="entry name" value="PMT_2"/>
    <property type="match status" value="1"/>
</dbReference>
<reference evidence="11" key="1">
    <citation type="journal article" date="2019" name="Int. J. Syst. Evol. Microbiol.">
        <title>The Global Catalogue of Microorganisms (GCM) 10K type strain sequencing project: providing services to taxonomists for standard genome sequencing and annotation.</title>
        <authorList>
            <consortium name="The Broad Institute Genomics Platform"/>
            <consortium name="The Broad Institute Genome Sequencing Center for Infectious Disease"/>
            <person name="Wu L."/>
            <person name="Ma J."/>
        </authorList>
    </citation>
    <scope>NUCLEOTIDE SEQUENCE [LARGE SCALE GENOMIC DNA]</scope>
    <source>
        <strain evidence="11">JCM 18532</strain>
    </source>
</reference>
<keyword evidence="2" id="KW-1003">Cell membrane</keyword>
<dbReference type="PANTHER" id="PTHR33908:SF11">
    <property type="entry name" value="MEMBRANE PROTEIN"/>
    <property type="match status" value="1"/>
</dbReference>
<evidence type="ECO:0000256" key="7">
    <source>
        <dbReference type="ARBA" id="ARBA00023136"/>
    </source>
</evidence>
<protein>
    <recommendedName>
        <fullName evidence="9">Glycosyltransferase RgtA/B/C/D-like domain-containing protein</fullName>
    </recommendedName>
</protein>
<dbReference type="EMBL" id="BAABKN010000005">
    <property type="protein sequence ID" value="GAA4726194.1"/>
    <property type="molecule type" value="Genomic_DNA"/>
</dbReference>
<name>A0ABP8YDX0_9ACTN</name>
<feature type="transmembrane region" description="Helical" evidence="8">
    <location>
        <begin position="89"/>
        <end position="110"/>
    </location>
</feature>
<feature type="transmembrane region" description="Helical" evidence="8">
    <location>
        <begin position="21"/>
        <end position="40"/>
    </location>
</feature>
<evidence type="ECO:0000256" key="3">
    <source>
        <dbReference type="ARBA" id="ARBA00022676"/>
    </source>
</evidence>
<feature type="transmembrane region" description="Helical" evidence="8">
    <location>
        <begin position="353"/>
        <end position="374"/>
    </location>
</feature>
<evidence type="ECO:0000256" key="6">
    <source>
        <dbReference type="ARBA" id="ARBA00022989"/>
    </source>
</evidence>
<evidence type="ECO:0000256" key="5">
    <source>
        <dbReference type="ARBA" id="ARBA00022692"/>
    </source>
</evidence>